<evidence type="ECO:0000256" key="1">
    <source>
        <dbReference type="SAM" id="Phobius"/>
    </source>
</evidence>
<evidence type="ECO:0000313" key="3">
    <source>
        <dbReference type="Proteomes" id="UP001620645"/>
    </source>
</evidence>
<name>A0ABD2JUY2_HETSC</name>
<protein>
    <recommendedName>
        <fullName evidence="4">Transmembrane protein</fullName>
    </recommendedName>
</protein>
<feature type="transmembrane region" description="Helical" evidence="1">
    <location>
        <begin position="217"/>
        <end position="237"/>
    </location>
</feature>
<feature type="transmembrane region" description="Helical" evidence="1">
    <location>
        <begin position="63"/>
        <end position="83"/>
    </location>
</feature>
<keyword evidence="1" id="KW-0812">Transmembrane</keyword>
<comment type="caution">
    <text evidence="2">The sequence shown here is derived from an EMBL/GenBank/DDBJ whole genome shotgun (WGS) entry which is preliminary data.</text>
</comment>
<evidence type="ECO:0000313" key="2">
    <source>
        <dbReference type="EMBL" id="KAL3094254.1"/>
    </source>
</evidence>
<gene>
    <name evidence="2" type="ORF">niasHS_004010</name>
</gene>
<feature type="transmembrane region" description="Helical" evidence="1">
    <location>
        <begin position="89"/>
        <end position="112"/>
    </location>
</feature>
<accession>A0ABD2JUY2</accession>
<keyword evidence="1" id="KW-0472">Membrane</keyword>
<sequence>MRSPPPFPPSGADQQSPSNQQTFFVSSAALSLDAGKQPDKMPSKHKFYEYYTLGCISMRTESLALCVAVQFLLTNAFLIWLSLQGWHPYWRLALPAVFNAGASLALIYAWWADKSSYSLLFLIVNGLSICALALSLFALLLAETDPALLKQLINNNDERETETEQHQWDNYAYEEKTVVKTEDGSEHEHVRQNTIATAWRHYARRLELSGWLREAELGLVLLVILLWIAQGIVCHFYRYAKLRKVERFERAANGYGAGGTRPSGTNFRIPVATLRRLQHVQQQQKQMPSGSSTATGKY</sequence>
<reference evidence="2 3" key="1">
    <citation type="submission" date="2024-10" db="EMBL/GenBank/DDBJ databases">
        <authorList>
            <person name="Kim D."/>
        </authorList>
    </citation>
    <scope>NUCLEOTIDE SEQUENCE [LARGE SCALE GENOMIC DNA]</scope>
    <source>
        <strain evidence="2">Taebaek</strain>
    </source>
</reference>
<keyword evidence="1" id="KW-1133">Transmembrane helix</keyword>
<feature type="transmembrane region" description="Helical" evidence="1">
    <location>
        <begin position="119"/>
        <end position="142"/>
    </location>
</feature>
<organism evidence="2 3">
    <name type="scientific">Heterodera schachtii</name>
    <name type="common">Sugarbeet cyst nematode worm</name>
    <name type="synonym">Tylenchus schachtii</name>
    <dbReference type="NCBI Taxonomy" id="97005"/>
    <lineage>
        <taxon>Eukaryota</taxon>
        <taxon>Metazoa</taxon>
        <taxon>Ecdysozoa</taxon>
        <taxon>Nematoda</taxon>
        <taxon>Chromadorea</taxon>
        <taxon>Rhabditida</taxon>
        <taxon>Tylenchina</taxon>
        <taxon>Tylenchomorpha</taxon>
        <taxon>Tylenchoidea</taxon>
        <taxon>Heteroderidae</taxon>
        <taxon>Heteroderinae</taxon>
        <taxon>Heterodera</taxon>
    </lineage>
</organism>
<dbReference type="EMBL" id="JBICCN010000095">
    <property type="protein sequence ID" value="KAL3094254.1"/>
    <property type="molecule type" value="Genomic_DNA"/>
</dbReference>
<keyword evidence="3" id="KW-1185">Reference proteome</keyword>
<dbReference type="AlphaFoldDB" id="A0ABD2JUY2"/>
<dbReference type="Proteomes" id="UP001620645">
    <property type="component" value="Unassembled WGS sequence"/>
</dbReference>
<proteinExistence type="predicted"/>
<evidence type="ECO:0008006" key="4">
    <source>
        <dbReference type="Google" id="ProtNLM"/>
    </source>
</evidence>